<protein>
    <recommendedName>
        <fullName evidence="7">WRKY domain-containing protein</fullName>
    </recommendedName>
</protein>
<dbReference type="Pfam" id="PF10533">
    <property type="entry name" value="Plant_zn_clust"/>
    <property type="match status" value="1"/>
</dbReference>
<dbReference type="GO" id="GO:0005634">
    <property type="term" value="C:nucleus"/>
    <property type="evidence" value="ECO:0007669"/>
    <property type="project" value="UniProtKB-SubCell"/>
</dbReference>
<dbReference type="GO" id="GO:0005516">
    <property type="term" value="F:calmodulin binding"/>
    <property type="evidence" value="ECO:0007669"/>
    <property type="project" value="UniProtKB-ARBA"/>
</dbReference>
<evidence type="ECO:0000256" key="2">
    <source>
        <dbReference type="ARBA" id="ARBA00023015"/>
    </source>
</evidence>
<evidence type="ECO:0000313" key="8">
    <source>
        <dbReference type="EMBL" id="KAK4783367.1"/>
    </source>
</evidence>
<evidence type="ECO:0000256" key="5">
    <source>
        <dbReference type="ARBA" id="ARBA00023242"/>
    </source>
</evidence>
<dbReference type="GO" id="GO:0043565">
    <property type="term" value="F:sequence-specific DNA binding"/>
    <property type="evidence" value="ECO:0007669"/>
    <property type="project" value="InterPro"/>
</dbReference>
<dbReference type="InterPro" id="IPR003657">
    <property type="entry name" value="WRKY_dom"/>
</dbReference>
<feature type="region of interest" description="Disordered" evidence="6">
    <location>
        <begin position="240"/>
        <end position="265"/>
    </location>
</feature>
<evidence type="ECO:0000256" key="3">
    <source>
        <dbReference type="ARBA" id="ARBA00023125"/>
    </source>
</evidence>
<dbReference type="SMART" id="SM00774">
    <property type="entry name" value="WRKY"/>
    <property type="match status" value="1"/>
</dbReference>
<dbReference type="InterPro" id="IPR018872">
    <property type="entry name" value="Zn-cluster-dom"/>
</dbReference>
<evidence type="ECO:0000313" key="9">
    <source>
        <dbReference type="Proteomes" id="UP001346149"/>
    </source>
</evidence>
<proteinExistence type="predicted"/>
<accession>A0AAN7LPI4</accession>
<sequence length="277" mass="30083">MAVDFVKFPQVGNRMEATSACLKSMEELIQILSSPTAVSKFKQVTSLLNRTGHARFRRAPDQKPAAAVPAMEVDAERPAGLDRPEKECLSLPLPVLCSTTSSSFLSTISSDGSVTNGKVGTAMAAPPAPVFSAAKPPLSSSHRKKCDDHALTVSAASCHCSKKRKHGMKRTIRVPALSSTNADIPPDEFSWRKYGQKPIKGSPFPRGYYRCSSMRGCPAKKHVERTPGDPAMLIVTYEGEQLPHRQPPRLHPLAGDGGLRRPSQPLVQYLMKANDPE</sequence>
<keyword evidence="4" id="KW-0804">Transcription</keyword>
<keyword evidence="2" id="KW-0805">Transcription regulation</keyword>
<comment type="subcellular location">
    <subcellularLocation>
        <location evidence="1">Nucleus</location>
    </subcellularLocation>
</comment>
<gene>
    <name evidence="8" type="ORF">SAY86_007741</name>
</gene>
<dbReference type="InterPro" id="IPR036576">
    <property type="entry name" value="WRKY_dom_sf"/>
</dbReference>
<name>A0AAN7LPI4_TRANT</name>
<evidence type="ECO:0000256" key="6">
    <source>
        <dbReference type="SAM" id="MobiDB-lite"/>
    </source>
</evidence>
<dbReference type="EMBL" id="JAXQNO010000015">
    <property type="protein sequence ID" value="KAK4783367.1"/>
    <property type="molecule type" value="Genomic_DNA"/>
</dbReference>
<feature type="domain" description="WRKY" evidence="7">
    <location>
        <begin position="180"/>
        <end position="241"/>
    </location>
</feature>
<comment type="caution">
    <text evidence="8">The sequence shown here is derived from an EMBL/GenBank/DDBJ whole genome shotgun (WGS) entry which is preliminary data.</text>
</comment>
<dbReference type="Gene3D" id="2.20.25.80">
    <property type="entry name" value="WRKY domain"/>
    <property type="match status" value="1"/>
</dbReference>
<dbReference type="Pfam" id="PF03106">
    <property type="entry name" value="WRKY"/>
    <property type="match status" value="1"/>
</dbReference>
<dbReference type="Proteomes" id="UP001346149">
    <property type="component" value="Unassembled WGS sequence"/>
</dbReference>
<dbReference type="PROSITE" id="PS50811">
    <property type="entry name" value="WRKY"/>
    <property type="match status" value="1"/>
</dbReference>
<dbReference type="FunFam" id="2.20.25.80:FF:000004">
    <property type="entry name" value="WRKY transcription factor 65"/>
    <property type="match status" value="1"/>
</dbReference>
<keyword evidence="3" id="KW-0238">DNA-binding</keyword>
<dbReference type="InterPro" id="IPR044810">
    <property type="entry name" value="WRKY_plant"/>
</dbReference>
<dbReference type="SUPFAM" id="SSF118290">
    <property type="entry name" value="WRKY DNA-binding domain"/>
    <property type="match status" value="1"/>
</dbReference>
<dbReference type="GO" id="GO:0003700">
    <property type="term" value="F:DNA-binding transcription factor activity"/>
    <property type="evidence" value="ECO:0007669"/>
    <property type="project" value="InterPro"/>
</dbReference>
<evidence type="ECO:0000259" key="7">
    <source>
        <dbReference type="PROSITE" id="PS50811"/>
    </source>
</evidence>
<keyword evidence="9" id="KW-1185">Reference proteome</keyword>
<keyword evidence="5" id="KW-0539">Nucleus</keyword>
<dbReference type="PANTHER" id="PTHR31282">
    <property type="entry name" value="WRKY TRANSCRIPTION FACTOR 21-RELATED"/>
    <property type="match status" value="1"/>
</dbReference>
<evidence type="ECO:0000256" key="4">
    <source>
        <dbReference type="ARBA" id="ARBA00023163"/>
    </source>
</evidence>
<organism evidence="8 9">
    <name type="scientific">Trapa natans</name>
    <name type="common">Water chestnut</name>
    <dbReference type="NCBI Taxonomy" id="22666"/>
    <lineage>
        <taxon>Eukaryota</taxon>
        <taxon>Viridiplantae</taxon>
        <taxon>Streptophyta</taxon>
        <taxon>Embryophyta</taxon>
        <taxon>Tracheophyta</taxon>
        <taxon>Spermatophyta</taxon>
        <taxon>Magnoliopsida</taxon>
        <taxon>eudicotyledons</taxon>
        <taxon>Gunneridae</taxon>
        <taxon>Pentapetalae</taxon>
        <taxon>rosids</taxon>
        <taxon>malvids</taxon>
        <taxon>Myrtales</taxon>
        <taxon>Lythraceae</taxon>
        <taxon>Trapa</taxon>
    </lineage>
</organism>
<dbReference type="AlphaFoldDB" id="A0AAN7LPI4"/>
<evidence type="ECO:0000256" key="1">
    <source>
        <dbReference type="ARBA" id="ARBA00004123"/>
    </source>
</evidence>
<reference evidence="8 9" key="1">
    <citation type="journal article" date="2023" name="Hortic Res">
        <title>Pangenome of water caltrop reveals structural variations and asymmetric subgenome divergence after allopolyploidization.</title>
        <authorList>
            <person name="Zhang X."/>
            <person name="Chen Y."/>
            <person name="Wang L."/>
            <person name="Yuan Y."/>
            <person name="Fang M."/>
            <person name="Shi L."/>
            <person name="Lu R."/>
            <person name="Comes H.P."/>
            <person name="Ma Y."/>
            <person name="Chen Y."/>
            <person name="Huang G."/>
            <person name="Zhou Y."/>
            <person name="Zheng Z."/>
            <person name="Qiu Y."/>
        </authorList>
    </citation>
    <scope>NUCLEOTIDE SEQUENCE [LARGE SCALE GENOMIC DNA]</scope>
    <source>
        <strain evidence="8">F231</strain>
    </source>
</reference>